<evidence type="ECO:0000259" key="1">
    <source>
        <dbReference type="Pfam" id="PF03372"/>
    </source>
</evidence>
<evidence type="ECO:0000313" key="3">
    <source>
        <dbReference type="Proteomes" id="UP000321532"/>
    </source>
</evidence>
<dbReference type="GO" id="GO:0000175">
    <property type="term" value="F:3'-5'-RNA exonuclease activity"/>
    <property type="evidence" value="ECO:0007669"/>
    <property type="project" value="TreeGrafter"/>
</dbReference>
<keyword evidence="2" id="KW-0378">Hydrolase</keyword>
<dbReference type="AlphaFoldDB" id="A0A512B2S8"/>
<feature type="domain" description="Endonuclease/exonuclease/phosphatase" evidence="1">
    <location>
        <begin position="1"/>
        <end position="245"/>
    </location>
</feature>
<dbReference type="SUPFAM" id="SSF56219">
    <property type="entry name" value="DNase I-like"/>
    <property type="match status" value="1"/>
</dbReference>
<dbReference type="PANTHER" id="PTHR12121">
    <property type="entry name" value="CARBON CATABOLITE REPRESSOR PROTEIN 4"/>
    <property type="match status" value="1"/>
</dbReference>
<sequence>MSYNIRYLNKIDSINVWDNRKDKVAALMKYHQADLIGVQEAVISQIKDLEARLPDFAWYGVARMDGKEDGEFSAIYYRKSRFKLLDSGTFWYSETPNIPGSKSWDAYFPRVASWVKLKDLRSGRTLFHFNTHYDHRGSFTREKSSEILVKQVAKIAGNLPVLITGDFNTTETSKPYQILVNNTGLFDAKSISKTPHYGPAGSSSGFWVKNPVRARIDYIFVNKPVQVLQHAILTDQQDGRYFSDHLAVIAEVVINK</sequence>
<protein>
    <submittedName>
        <fullName evidence="2">Endonuclease</fullName>
    </submittedName>
</protein>
<keyword evidence="2" id="KW-0255">Endonuclease</keyword>
<reference evidence="2 3" key="1">
    <citation type="submission" date="2019-07" db="EMBL/GenBank/DDBJ databases">
        <title>Whole genome shotgun sequence of Adhaeribacter aerolatus NBRC 106133.</title>
        <authorList>
            <person name="Hosoyama A."/>
            <person name="Uohara A."/>
            <person name="Ohji S."/>
            <person name="Ichikawa N."/>
        </authorList>
    </citation>
    <scope>NUCLEOTIDE SEQUENCE [LARGE SCALE GENOMIC DNA]</scope>
    <source>
        <strain evidence="2 3">NBRC 106133</strain>
    </source>
</reference>
<dbReference type="Gene3D" id="3.60.10.10">
    <property type="entry name" value="Endonuclease/exonuclease/phosphatase"/>
    <property type="match status" value="1"/>
</dbReference>
<dbReference type="GO" id="GO:0004519">
    <property type="term" value="F:endonuclease activity"/>
    <property type="evidence" value="ECO:0007669"/>
    <property type="project" value="UniProtKB-KW"/>
</dbReference>
<proteinExistence type="predicted"/>
<dbReference type="Proteomes" id="UP000321532">
    <property type="component" value="Unassembled WGS sequence"/>
</dbReference>
<gene>
    <name evidence="2" type="ORF">AAE02nite_39250</name>
</gene>
<comment type="caution">
    <text evidence="2">The sequence shown here is derived from an EMBL/GenBank/DDBJ whole genome shotgun (WGS) entry which is preliminary data.</text>
</comment>
<evidence type="ECO:0000313" key="2">
    <source>
        <dbReference type="EMBL" id="GEO06261.1"/>
    </source>
</evidence>
<dbReference type="InterPro" id="IPR036691">
    <property type="entry name" value="Endo/exonu/phosph_ase_sf"/>
</dbReference>
<keyword evidence="2" id="KW-0540">Nuclease</keyword>
<name>A0A512B2S8_9BACT</name>
<dbReference type="PANTHER" id="PTHR12121:SF36">
    <property type="entry name" value="ENDONUCLEASE_EXONUCLEASE_PHOSPHATASE DOMAIN-CONTAINING PROTEIN"/>
    <property type="match status" value="1"/>
</dbReference>
<dbReference type="CDD" id="cd09083">
    <property type="entry name" value="EEP-1"/>
    <property type="match status" value="1"/>
</dbReference>
<dbReference type="Pfam" id="PF03372">
    <property type="entry name" value="Exo_endo_phos"/>
    <property type="match status" value="1"/>
</dbReference>
<keyword evidence="3" id="KW-1185">Reference proteome</keyword>
<accession>A0A512B2S8</accession>
<dbReference type="InterPro" id="IPR005135">
    <property type="entry name" value="Endo/exonuclease/phosphatase"/>
</dbReference>
<organism evidence="2 3">
    <name type="scientific">Adhaeribacter aerolatus</name>
    <dbReference type="NCBI Taxonomy" id="670289"/>
    <lineage>
        <taxon>Bacteria</taxon>
        <taxon>Pseudomonadati</taxon>
        <taxon>Bacteroidota</taxon>
        <taxon>Cytophagia</taxon>
        <taxon>Cytophagales</taxon>
        <taxon>Hymenobacteraceae</taxon>
        <taxon>Adhaeribacter</taxon>
    </lineage>
</organism>
<dbReference type="EMBL" id="BJYS01000033">
    <property type="protein sequence ID" value="GEO06261.1"/>
    <property type="molecule type" value="Genomic_DNA"/>
</dbReference>
<dbReference type="InterPro" id="IPR050410">
    <property type="entry name" value="CCR4/nocturin_mRNA_transcr"/>
</dbReference>